<proteinExistence type="predicted"/>
<evidence type="ECO:0000313" key="3">
    <source>
        <dbReference type="Proteomes" id="UP000821866"/>
    </source>
</evidence>
<feature type="compositionally biased region" description="Low complexity" evidence="1">
    <location>
        <begin position="213"/>
        <end position="222"/>
    </location>
</feature>
<evidence type="ECO:0000313" key="2">
    <source>
        <dbReference type="EMBL" id="KAH8029874.1"/>
    </source>
</evidence>
<feature type="compositionally biased region" description="Basic residues" evidence="1">
    <location>
        <begin position="253"/>
        <end position="264"/>
    </location>
</feature>
<dbReference type="EMBL" id="JABSTU010000005">
    <property type="protein sequence ID" value="KAH8029874.1"/>
    <property type="molecule type" value="Genomic_DNA"/>
</dbReference>
<feature type="compositionally biased region" description="Basic and acidic residues" evidence="1">
    <location>
        <begin position="157"/>
        <end position="169"/>
    </location>
</feature>
<accession>A0A9J6E6K2</accession>
<evidence type="ECO:0000256" key="1">
    <source>
        <dbReference type="SAM" id="MobiDB-lite"/>
    </source>
</evidence>
<name>A0A9J6E6K2_RHIMP</name>
<keyword evidence="3" id="KW-1185">Reference proteome</keyword>
<organism evidence="2 3">
    <name type="scientific">Rhipicephalus microplus</name>
    <name type="common">Cattle tick</name>
    <name type="synonym">Boophilus microplus</name>
    <dbReference type="NCBI Taxonomy" id="6941"/>
    <lineage>
        <taxon>Eukaryota</taxon>
        <taxon>Metazoa</taxon>
        <taxon>Ecdysozoa</taxon>
        <taxon>Arthropoda</taxon>
        <taxon>Chelicerata</taxon>
        <taxon>Arachnida</taxon>
        <taxon>Acari</taxon>
        <taxon>Parasitiformes</taxon>
        <taxon>Ixodida</taxon>
        <taxon>Ixodoidea</taxon>
        <taxon>Ixodidae</taxon>
        <taxon>Rhipicephalinae</taxon>
        <taxon>Rhipicephalus</taxon>
        <taxon>Boophilus</taxon>
    </lineage>
</organism>
<feature type="compositionally biased region" description="Low complexity" evidence="1">
    <location>
        <begin position="62"/>
        <end position="72"/>
    </location>
</feature>
<feature type="compositionally biased region" description="Polar residues" evidence="1">
    <location>
        <begin position="1"/>
        <end position="11"/>
    </location>
</feature>
<feature type="compositionally biased region" description="Basic and acidic residues" evidence="1">
    <location>
        <begin position="226"/>
        <end position="252"/>
    </location>
</feature>
<dbReference type="Proteomes" id="UP000821866">
    <property type="component" value="Chromosome 3"/>
</dbReference>
<dbReference type="AlphaFoldDB" id="A0A9J6E6K2"/>
<gene>
    <name evidence="2" type="ORF">HPB51_004909</name>
</gene>
<reference evidence="2" key="1">
    <citation type="journal article" date="2020" name="Cell">
        <title>Large-Scale Comparative Analyses of Tick Genomes Elucidate Their Genetic Diversity and Vector Capacities.</title>
        <authorList>
            <consortium name="Tick Genome and Microbiome Consortium (TIGMIC)"/>
            <person name="Jia N."/>
            <person name="Wang J."/>
            <person name="Shi W."/>
            <person name="Du L."/>
            <person name="Sun Y."/>
            <person name="Zhan W."/>
            <person name="Jiang J.F."/>
            <person name="Wang Q."/>
            <person name="Zhang B."/>
            <person name="Ji P."/>
            <person name="Bell-Sakyi L."/>
            <person name="Cui X.M."/>
            <person name="Yuan T.T."/>
            <person name="Jiang B.G."/>
            <person name="Yang W.F."/>
            <person name="Lam T.T."/>
            <person name="Chang Q.C."/>
            <person name="Ding S.J."/>
            <person name="Wang X.J."/>
            <person name="Zhu J.G."/>
            <person name="Ruan X.D."/>
            <person name="Zhao L."/>
            <person name="Wei J.T."/>
            <person name="Ye R.Z."/>
            <person name="Que T.C."/>
            <person name="Du C.H."/>
            <person name="Zhou Y.H."/>
            <person name="Cheng J.X."/>
            <person name="Dai P.F."/>
            <person name="Guo W.B."/>
            <person name="Han X.H."/>
            <person name="Huang E.J."/>
            <person name="Li L.F."/>
            <person name="Wei W."/>
            <person name="Gao Y.C."/>
            <person name="Liu J.Z."/>
            <person name="Shao H.Z."/>
            <person name="Wang X."/>
            <person name="Wang C.C."/>
            <person name="Yang T.C."/>
            <person name="Huo Q.B."/>
            <person name="Li W."/>
            <person name="Chen H.Y."/>
            <person name="Chen S.E."/>
            <person name="Zhou L.G."/>
            <person name="Ni X.B."/>
            <person name="Tian J.H."/>
            <person name="Sheng Y."/>
            <person name="Liu T."/>
            <person name="Pan Y.S."/>
            <person name="Xia L.Y."/>
            <person name="Li J."/>
            <person name="Zhao F."/>
            <person name="Cao W.C."/>
        </authorList>
    </citation>
    <scope>NUCLEOTIDE SEQUENCE</scope>
    <source>
        <strain evidence="2">Rmic-2018</strain>
    </source>
</reference>
<comment type="caution">
    <text evidence="2">The sequence shown here is derived from an EMBL/GenBank/DDBJ whole genome shotgun (WGS) entry which is preliminary data.</text>
</comment>
<feature type="compositionally biased region" description="Polar residues" evidence="1">
    <location>
        <begin position="171"/>
        <end position="188"/>
    </location>
</feature>
<sequence>MASGDPSSSFLDESVKDAKAHAQGTPEPSRGGPDEIFRPSTSAPTPSWARSGVLTLDDSDVSFRQASSSSSRRLQRSPGTLDLTRRAGSGPEKVAKPPAKRKLFKSFPEYGAGKEDVGDVLLIDVGGPQVGGVATKKTVTSKHSRKYHHLMRALERLHIADGGELERAKTGASSKMEQDGTEGSSDGSMRTMASEEEKTSRKRYKGRKREAGRASSSGAVASHAQKGKEGKKSGGLDGKQRQIEDGGEEKNPKKNLPKTAKKPRSAASSCSPAGVKSKRPRRGTTSDTGSPSVVKPTAYVHLR</sequence>
<feature type="region of interest" description="Disordered" evidence="1">
    <location>
        <begin position="1"/>
        <end position="100"/>
    </location>
</feature>
<feature type="compositionally biased region" description="Basic residues" evidence="1">
    <location>
        <begin position="200"/>
        <end position="210"/>
    </location>
</feature>
<feature type="region of interest" description="Disordered" evidence="1">
    <location>
        <begin position="157"/>
        <end position="303"/>
    </location>
</feature>
<reference evidence="2" key="2">
    <citation type="submission" date="2021-09" db="EMBL/GenBank/DDBJ databases">
        <authorList>
            <person name="Jia N."/>
            <person name="Wang J."/>
            <person name="Shi W."/>
            <person name="Du L."/>
            <person name="Sun Y."/>
            <person name="Zhan W."/>
            <person name="Jiang J."/>
            <person name="Wang Q."/>
            <person name="Zhang B."/>
            <person name="Ji P."/>
            <person name="Sakyi L.B."/>
            <person name="Cui X."/>
            <person name="Yuan T."/>
            <person name="Jiang B."/>
            <person name="Yang W."/>
            <person name="Lam T.T.-Y."/>
            <person name="Chang Q."/>
            <person name="Ding S."/>
            <person name="Wang X."/>
            <person name="Zhu J."/>
            <person name="Ruan X."/>
            <person name="Zhao L."/>
            <person name="Wei J."/>
            <person name="Que T."/>
            <person name="Du C."/>
            <person name="Cheng J."/>
            <person name="Dai P."/>
            <person name="Han X."/>
            <person name="Huang E."/>
            <person name="Gao Y."/>
            <person name="Liu J."/>
            <person name="Shao H."/>
            <person name="Ye R."/>
            <person name="Li L."/>
            <person name="Wei W."/>
            <person name="Wang X."/>
            <person name="Wang C."/>
            <person name="Huo Q."/>
            <person name="Li W."/>
            <person name="Guo W."/>
            <person name="Chen H."/>
            <person name="Chen S."/>
            <person name="Zhou L."/>
            <person name="Zhou L."/>
            <person name="Ni X."/>
            <person name="Tian J."/>
            <person name="Zhou Y."/>
            <person name="Sheng Y."/>
            <person name="Liu T."/>
            <person name="Pan Y."/>
            <person name="Xia L."/>
            <person name="Li J."/>
            <person name="Zhao F."/>
            <person name="Cao W."/>
        </authorList>
    </citation>
    <scope>NUCLEOTIDE SEQUENCE</scope>
    <source>
        <strain evidence="2">Rmic-2018</strain>
        <tissue evidence="2">Larvae</tissue>
    </source>
</reference>
<protein>
    <submittedName>
        <fullName evidence="2">Uncharacterized protein</fullName>
    </submittedName>
</protein>